<keyword evidence="4" id="KW-0456">Lyase</keyword>
<keyword evidence="2" id="KW-0576">Peroxisome</keyword>
<organism evidence="4">
    <name type="scientific">bioreactor metagenome</name>
    <dbReference type="NCBI Taxonomy" id="1076179"/>
    <lineage>
        <taxon>unclassified sequences</taxon>
        <taxon>metagenomes</taxon>
        <taxon>ecological metagenomes</taxon>
    </lineage>
</organism>
<dbReference type="InterPro" id="IPR051053">
    <property type="entry name" value="ECH/Chromodomain_protein"/>
</dbReference>
<dbReference type="AlphaFoldDB" id="A0A645AYF1"/>
<evidence type="ECO:0000256" key="3">
    <source>
        <dbReference type="ARBA" id="ARBA00023235"/>
    </source>
</evidence>
<protein>
    <submittedName>
        <fullName evidence="4">Putative enoyl-CoA hydratase echA8</fullName>
        <ecNumber evidence="4">4.2.1.17</ecNumber>
    </submittedName>
</protein>
<dbReference type="PANTHER" id="PTHR43684">
    <property type="match status" value="1"/>
</dbReference>
<dbReference type="EMBL" id="VSSQ01016692">
    <property type="protein sequence ID" value="MPM58302.1"/>
    <property type="molecule type" value="Genomic_DNA"/>
</dbReference>
<evidence type="ECO:0000256" key="2">
    <source>
        <dbReference type="ARBA" id="ARBA00023140"/>
    </source>
</evidence>
<name>A0A645AYF1_9ZZZZ</name>
<dbReference type="GO" id="GO:0004165">
    <property type="term" value="F:delta(3)-delta(2)-enoyl-CoA isomerase activity"/>
    <property type="evidence" value="ECO:0007669"/>
    <property type="project" value="UniProtKB-ARBA"/>
</dbReference>
<gene>
    <name evidence="4" type="primary">echA8_10</name>
    <name evidence="4" type="ORF">SDC9_105133</name>
</gene>
<dbReference type="InterPro" id="IPR001753">
    <property type="entry name" value="Enoyl-CoA_hydra/iso"/>
</dbReference>
<evidence type="ECO:0000313" key="4">
    <source>
        <dbReference type="EMBL" id="MPM58302.1"/>
    </source>
</evidence>
<dbReference type="EC" id="4.2.1.17" evidence="4"/>
<accession>A0A645AYF1</accession>
<comment type="caution">
    <text evidence="4">The sequence shown here is derived from an EMBL/GenBank/DDBJ whole genome shotgun (WGS) entry which is preliminary data.</text>
</comment>
<evidence type="ECO:0000256" key="1">
    <source>
        <dbReference type="ARBA" id="ARBA00004275"/>
    </source>
</evidence>
<dbReference type="Gene3D" id="3.90.226.10">
    <property type="entry name" value="2-enoyl-CoA Hydratase, Chain A, domain 1"/>
    <property type="match status" value="1"/>
</dbReference>
<proteinExistence type="predicted"/>
<dbReference type="GO" id="GO:0004300">
    <property type="term" value="F:enoyl-CoA hydratase activity"/>
    <property type="evidence" value="ECO:0007669"/>
    <property type="project" value="UniProtKB-EC"/>
</dbReference>
<dbReference type="Pfam" id="PF00378">
    <property type="entry name" value="ECH_1"/>
    <property type="match status" value="1"/>
</dbReference>
<keyword evidence="3" id="KW-0413">Isomerase</keyword>
<dbReference type="CDD" id="cd06558">
    <property type="entry name" value="crotonase-like"/>
    <property type="match status" value="1"/>
</dbReference>
<dbReference type="SUPFAM" id="SSF52096">
    <property type="entry name" value="ClpP/crotonase"/>
    <property type="match status" value="1"/>
</dbReference>
<sequence length="253" mass="27037">MQVDVVYLEKQDGIGVICLNQPKKKNAISAVMMDLITDLLNELEQDDDIRVIVLRGAGEHFCAGGDLDQPGPSPITAEFSRKSLRRYTRAIRAIRSTSKPVVAMVGGYAVGGAVSMMLACDLVCVAADAKIIPNFCAIGLVPELGIMATLPAAVGPQRAKEILFLGERMTGVDCLRLGIANRVFPAERLEEETMALAQRLGARSSISLKITKGIMNSAMDAALANVLEAESIGSPLCSQSEEFKAIAAKFAKR</sequence>
<dbReference type="GO" id="GO:0005777">
    <property type="term" value="C:peroxisome"/>
    <property type="evidence" value="ECO:0007669"/>
    <property type="project" value="UniProtKB-SubCell"/>
</dbReference>
<comment type="subcellular location">
    <subcellularLocation>
        <location evidence="1">Peroxisome</location>
    </subcellularLocation>
</comment>
<dbReference type="InterPro" id="IPR029045">
    <property type="entry name" value="ClpP/crotonase-like_dom_sf"/>
</dbReference>
<reference evidence="4" key="1">
    <citation type="submission" date="2019-08" db="EMBL/GenBank/DDBJ databases">
        <authorList>
            <person name="Kucharzyk K."/>
            <person name="Murdoch R.W."/>
            <person name="Higgins S."/>
            <person name="Loffler F."/>
        </authorList>
    </citation>
    <scope>NUCLEOTIDE SEQUENCE</scope>
</reference>
<dbReference type="PANTHER" id="PTHR43684:SF1">
    <property type="entry name" value="ENOYL-COA DELTA ISOMERASE 2"/>
    <property type="match status" value="1"/>
</dbReference>